<accession>G0N3H1</accession>
<proteinExistence type="predicted"/>
<keyword evidence="2" id="KW-0694">RNA-binding</keyword>
<evidence type="ECO:0000256" key="4">
    <source>
        <dbReference type="SAM" id="MobiDB-lite"/>
    </source>
</evidence>
<dbReference type="HOGENOM" id="CLU_349923_0_0_1"/>
<dbReference type="SMART" id="SM00322">
    <property type="entry name" value="KH"/>
    <property type="match status" value="2"/>
</dbReference>
<sequence length="805" mass="94966">MNDHEVITLDDDGEDEFEIVEQETPPPLQETPSKRFGRQIESRSPEEVRTMSPRRWKTRDRGGFQRQNGPMFRSPVRDDGWRRSPMRGDGCRRSPEARSGSMFRSPVRGDDWRRSPEARPSYSKPRPTSPRFSRYAYREPMDQLMSPTISMSGGGGPVRNSHRRYDHHRQLAGSMPRDQIPIYLARHEMQCISLNDSSYDQYDDAYHSPSPIRHQGNIFNFHKHSPKNNDYGIQIEGRRSVFDRISFHENPRIDEYEARLRRLEQERSVEIQRKQQKNQQTENLLRQIEGADQEQDEINLRLQRILEEKRLRNERNMIKIQEASRRIESDSRRYEPYPSSRSHRGSPRRPSSRSSRFDYSPDREYRRESRRHLDNSDIGSEPEDRRYSRQRDEEPIILGKGAYKPRRMLTDEEMEAFCPSTLSANISALPREVQEKIRRDREHAKERERRRQKHPISYRCVKYFQRVKDDIEKQIKCSMELDKEPFQCRNLPYYNIILESEKPEEIDRARDVIDDYVLGNMEEELGFQTRVTVAIWLSPRTRTALKNYRNTYSMTGHSEVHRLGRDFAVEVTFSQYNTDPNPPAMVEGTLENIGLFQKSFERFVDGYYEMMNYKIRTEFDFPMHIFSAFVGSGGCHIKELEKETNSKITIFRDRQTIEILAESEEDVEIIKRKIDELNAENRKRLSDAENDDYMYKIAIPKDLVGKVIGHRGNQLQEVRLKSGARCEMDDEVTGDGRKKTLIVSGSFEQAQMAYHLVNKIMGLTPEDHEYSFIPADNFGQRRPVYRRTEVLQQRLSQSSISIIST</sequence>
<organism evidence="7">
    <name type="scientific">Caenorhabditis brenneri</name>
    <name type="common">Nematode worm</name>
    <dbReference type="NCBI Taxonomy" id="135651"/>
    <lineage>
        <taxon>Eukaryota</taxon>
        <taxon>Metazoa</taxon>
        <taxon>Ecdysozoa</taxon>
        <taxon>Nematoda</taxon>
        <taxon>Chromadorea</taxon>
        <taxon>Rhabditida</taxon>
        <taxon>Rhabditina</taxon>
        <taxon>Rhabditomorpha</taxon>
        <taxon>Rhabditoidea</taxon>
        <taxon>Rhabditidae</taxon>
        <taxon>Peloderinae</taxon>
        <taxon>Caenorhabditis</taxon>
    </lineage>
</organism>
<dbReference type="OrthoDB" id="9995375at2759"/>
<feature type="coiled-coil region" evidence="3">
    <location>
        <begin position="253"/>
        <end position="308"/>
    </location>
</feature>
<protein>
    <recommendedName>
        <fullName evidence="5">K Homology domain-containing protein</fullName>
    </recommendedName>
</protein>
<dbReference type="GO" id="GO:0003723">
    <property type="term" value="F:RNA binding"/>
    <property type="evidence" value="ECO:0007669"/>
    <property type="project" value="UniProtKB-UniRule"/>
</dbReference>
<dbReference type="InParanoid" id="G0N3H1"/>
<feature type="domain" description="K Homology" evidence="5">
    <location>
        <begin position="691"/>
        <end position="762"/>
    </location>
</feature>
<dbReference type="Pfam" id="PF00013">
    <property type="entry name" value="KH_1"/>
    <property type="match status" value="2"/>
</dbReference>
<gene>
    <name evidence="6" type="ORF">CAEBREN_03441</name>
</gene>
<feature type="region of interest" description="Disordered" evidence="4">
    <location>
        <begin position="22"/>
        <end position="132"/>
    </location>
</feature>
<dbReference type="PANTHER" id="PTHR10288">
    <property type="entry name" value="KH DOMAIN CONTAINING RNA BINDING PROTEIN"/>
    <property type="match status" value="1"/>
</dbReference>
<keyword evidence="1" id="KW-0677">Repeat</keyword>
<dbReference type="STRING" id="135651.G0N3H1"/>
<keyword evidence="7" id="KW-1185">Reference proteome</keyword>
<evidence type="ECO:0000256" key="3">
    <source>
        <dbReference type="SAM" id="Coils"/>
    </source>
</evidence>
<feature type="compositionally biased region" description="Basic and acidic residues" evidence="4">
    <location>
        <begin position="382"/>
        <end position="394"/>
    </location>
</feature>
<feature type="compositionally biased region" description="Basic and acidic residues" evidence="4">
    <location>
        <begin position="323"/>
        <end position="335"/>
    </location>
</feature>
<dbReference type="Proteomes" id="UP000008068">
    <property type="component" value="Unassembled WGS sequence"/>
</dbReference>
<dbReference type="Gene3D" id="3.30.1370.10">
    <property type="entry name" value="K Homology domain, type 1"/>
    <property type="match status" value="2"/>
</dbReference>
<keyword evidence="3" id="KW-0175">Coiled coil</keyword>
<name>G0N3H1_CAEBE</name>
<dbReference type="PROSITE" id="PS50084">
    <property type="entry name" value="KH_TYPE_1"/>
    <property type="match status" value="2"/>
</dbReference>
<evidence type="ECO:0000313" key="6">
    <source>
        <dbReference type="EMBL" id="EGT51559.1"/>
    </source>
</evidence>
<feature type="region of interest" description="Disordered" evidence="4">
    <location>
        <begin position="323"/>
        <end position="399"/>
    </location>
</feature>
<dbReference type="FunCoup" id="G0N3H1">
    <property type="interactions" value="288"/>
</dbReference>
<feature type="compositionally biased region" description="Basic residues" evidence="4">
    <location>
        <begin position="341"/>
        <end position="351"/>
    </location>
</feature>
<dbReference type="eggNOG" id="KOG2208">
    <property type="taxonomic scope" value="Eukaryota"/>
</dbReference>
<dbReference type="AlphaFoldDB" id="G0N3H1"/>
<dbReference type="InterPro" id="IPR036612">
    <property type="entry name" value="KH_dom_type_1_sf"/>
</dbReference>
<dbReference type="InterPro" id="IPR004087">
    <property type="entry name" value="KH_dom"/>
</dbReference>
<evidence type="ECO:0000256" key="1">
    <source>
        <dbReference type="ARBA" id="ARBA00022737"/>
    </source>
</evidence>
<feature type="domain" description="K Homology" evidence="5">
    <location>
        <begin position="613"/>
        <end position="679"/>
    </location>
</feature>
<feature type="compositionally biased region" description="Basic and acidic residues" evidence="4">
    <location>
        <begin position="107"/>
        <end position="117"/>
    </location>
</feature>
<dbReference type="InterPro" id="IPR004088">
    <property type="entry name" value="KH_dom_type_1"/>
</dbReference>
<reference evidence="7" key="1">
    <citation type="submission" date="2011-07" db="EMBL/GenBank/DDBJ databases">
        <authorList>
            <consortium name="Caenorhabditis brenneri Sequencing and Analysis Consortium"/>
            <person name="Wilson R.K."/>
        </authorList>
    </citation>
    <scope>NUCLEOTIDE SEQUENCE [LARGE SCALE GENOMIC DNA]</scope>
    <source>
        <strain evidence="7">PB2801</strain>
    </source>
</reference>
<dbReference type="EMBL" id="GL379834">
    <property type="protein sequence ID" value="EGT51559.1"/>
    <property type="molecule type" value="Genomic_DNA"/>
</dbReference>
<feature type="compositionally biased region" description="Basic and acidic residues" evidence="4">
    <location>
        <begin position="355"/>
        <end position="375"/>
    </location>
</feature>
<feature type="compositionally biased region" description="Basic and acidic residues" evidence="4">
    <location>
        <begin position="38"/>
        <end position="49"/>
    </location>
</feature>
<dbReference type="SUPFAM" id="SSF54791">
    <property type="entry name" value="Eukaryotic type KH-domain (KH-domain type I)"/>
    <property type="match status" value="2"/>
</dbReference>
<evidence type="ECO:0000259" key="5">
    <source>
        <dbReference type="SMART" id="SM00322"/>
    </source>
</evidence>
<evidence type="ECO:0000313" key="7">
    <source>
        <dbReference type="Proteomes" id="UP000008068"/>
    </source>
</evidence>
<evidence type="ECO:0000256" key="2">
    <source>
        <dbReference type="PROSITE-ProRule" id="PRU00117"/>
    </source>
</evidence>